<sequence length="80" mass="8167">MSLLRTADRAAVASSVRPRVQRRQQQRWAAQEAAAPAAPGPTPAGPAGDARSELMVSLTALRNAGVAAAEFAASSGRNVA</sequence>
<evidence type="ECO:0000313" key="3">
    <source>
        <dbReference type="Proteomes" id="UP000267536"/>
    </source>
</evidence>
<evidence type="ECO:0000256" key="1">
    <source>
        <dbReference type="SAM" id="MobiDB-lite"/>
    </source>
</evidence>
<dbReference type="Proteomes" id="UP000267536">
    <property type="component" value="Unassembled WGS sequence"/>
</dbReference>
<gene>
    <name evidence="2" type="ORF">EF294_02250</name>
</gene>
<dbReference type="AlphaFoldDB" id="A0A3N4GSJ3"/>
<protein>
    <submittedName>
        <fullName evidence="2">Uncharacterized protein</fullName>
    </submittedName>
</protein>
<name>A0A3N4GSJ3_9ACTN</name>
<keyword evidence="3" id="KW-1185">Reference proteome</keyword>
<accession>A0A3N4GSJ3</accession>
<feature type="compositionally biased region" description="Low complexity" evidence="1">
    <location>
        <begin position="26"/>
        <end position="37"/>
    </location>
</feature>
<reference evidence="2 3" key="1">
    <citation type="submission" date="2018-11" db="EMBL/GenBank/DDBJ databases">
        <title>Draft genome sequence of Gordonia sp. RS15-1S isolated from rice stems.</title>
        <authorList>
            <person name="Muangham S."/>
        </authorList>
    </citation>
    <scope>NUCLEOTIDE SEQUENCE [LARGE SCALE GENOMIC DNA]</scope>
    <source>
        <strain evidence="2 3">RS15-1S</strain>
    </source>
</reference>
<organism evidence="2 3">
    <name type="scientific">Gordonia oryzae</name>
    <dbReference type="NCBI Taxonomy" id="2487349"/>
    <lineage>
        <taxon>Bacteria</taxon>
        <taxon>Bacillati</taxon>
        <taxon>Actinomycetota</taxon>
        <taxon>Actinomycetes</taxon>
        <taxon>Mycobacteriales</taxon>
        <taxon>Gordoniaceae</taxon>
        <taxon>Gordonia</taxon>
    </lineage>
</organism>
<feature type="region of interest" description="Disordered" evidence="1">
    <location>
        <begin position="1"/>
        <end position="51"/>
    </location>
</feature>
<dbReference type="EMBL" id="RKMH01000002">
    <property type="protein sequence ID" value="RPA65943.1"/>
    <property type="molecule type" value="Genomic_DNA"/>
</dbReference>
<evidence type="ECO:0000313" key="2">
    <source>
        <dbReference type="EMBL" id="RPA65943.1"/>
    </source>
</evidence>
<feature type="compositionally biased region" description="Low complexity" evidence="1">
    <location>
        <begin position="9"/>
        <end position="18"/>
    </location>
</feature>
<proteinExistence type="predicted"/>
<comment type="caution">
    <text evidence="2">The sequence shown here is derived from an EMBL/GenBank/DDBJ whole genome shotgun (WGS) entry which is preliminary data.</text>
</comment>